<organism evidence="1 2">
    <name type="scientific">Pseudomonas moraviensis</name>
    <dbReference type="NCBI Taxonomy" id="321662"/>
    <lineage>
        <taxon>Bacteria</taxon>
        <taxon>Pseudomonadati</taxon>
        <taxon>Pseudomonadota</taxon>
        <taxon>Gammaproteobacteria</taxon>
        <taxon>Pseudomonadales</taxon>
        <taxon>Pseudomonadaceae</taxon>
        <taxon>Pseudomonas</taxon>
    </lineage>
</organism>
<accession>A0A2A2PS28</accession>
<reference evidence="1 2" key="1">
    <citation type="submission" date="2017-08" db="EMBL/GenBank/DDBJ databases">
        <title>Draft Genome Sequence of Pseudomonas moraviensis TYU6, isolated from Taxus cuspidata by using PacBio Single-Molecule Real-Time Technology.</title>
        <authorList>
            <person name="Baek K.-H."/>
            <person name="Mishra A.K."/>
        </authorList>
    </citation>
    <scope>NUCLEOTIDE SEQUENCE [LARGE SCALE GENOMIC DNA]</scope>
    <source>
        <strain evidence="1 2">TYU6</strain>
    </source>
</reference>
<protein>
    <recommendedName>
        <fullName evidence="3">CDI immunity protein domain-containing protein</fullName>
    </recommendedName>
</protein>
<dbReference type="RefSeq" id="WP_095668854.1">
    <property type="nucleotide sequence ID" value="NZ_NRSS01000003.1"/>
</dbReference>
<evidence type="ECO:0000313" key="2">
    <source>
        <dbReference type="Proteomes" id="UP000217830"/>
    </source>
</evidence>
<evidence type="ECO:0000313" key="1">
    <source>
        <dbReference type="EMBL" id="PAW58368.1"/>
    </source>
</evidence>
<evidence type="ECO:0008006" key="3">
    <source>
        <dbReference type="Google" id="ProtNLM"/>
    </source>
</evidence>
<comment type="caution">
    <text evidence="1">The sequence shown here is derived from an EMBL/GenBank/DDBJ whole genome shotgun (WGS) entry which is preliminary data.</text>
</comment>
<dbReference type="AlphaFoldDB" id="A0A2A2PS28"/>
<keyword evidence="2" id="KW-1185">Reference proteome</keyword>
<sequence length="120" mass="13606">MMTIEQLSEKQRDIVNNCLLDLLESSSLQNSSFLPKALESLIKSHGFGIEMSGIYISTDEDPENIPEYLKDGIAFEFMDSHVTLPFKDAAAFIISWCATQKQVEELNLDITLEKLKKKFS</sequence>
<dbReference type="EMBL" id="NRST01000001">
    <property type="protein sequence ID" value="PAW58368.1"/>
    <property type="molecule type" value="Genomic_DNA"/>
</dbReference>
<proteinExistence type="predicted"/>
<gene>
    <name evidence="1" type="ORF">CKQ80_24735</name>
</gene>
<name>A0A2A2PS28_9PSED</name>
<dbReference type="Proteomes" id="UP000217830">
    <property type="component" value="Unassembled WGS sequence"/>
</dbReference>